<dbReference type="KEGG" id="dosa:Os11g0645600"/>
<reference evidence="2" key="3">
    <citation type="journal article" date="2006" name="Nucleic Acids Res.">
        <title>The Rice Annotation Project Database (RAP-DB): hub for Oryza sativa ssp. japonica genome information.</title>
        <authorList>
            <person name="Ohyanagi H."/>
            <person name="Tanaka T."/>
            <person name="Sakai H."/>
            <person name="Shigemoto Y."/>
            <person name="Yamaguchi K."/>
            <person name="Habara T."/>
            <person name="Fujii Y."/>
            <person name="Antonio B.A."/>
            <person name="Nagamura Y."/>
            <person name="Imanishi T."/>
            <person name="Ikeo K."/>
            <person name="Itoh T."/>
            <person name="Gojobori T."/>
            <person name="Sasaki T."/>
        </authorList>
    </citation>
    <scope>NUCLEOTIDE SEQUENCE</scope>
</reference>
<reference evidence="2 4" key="1">
    <citation type="journal article" date="2005" name="Nature">
        <title>The map-based sequence of the rice genome.</title>
        <authorList>
            <consortium name="International rice genome sequencing project (IRGSP)"/>
            <person name="Matsumoto T."/>
            <person name="Wu J."/>
            <person name="Kanamori H."/>
            <person name="Katayose Y."/>
            <person name="Fujisawa M."/>
            <person name="Namiki N."/>
            <person name="Mizuno H."/>
            <person name="Yamamoto K."/>
            <person name="Antonio B.A."/>
            <person name="Baba T."/>
            <person name="Sakata K."/>
            <person name="Nagamura Y."/>
            <person name="Aoki H."/>
            <person name="Arikawa K."/>
            <person name="Arita K."/>
            <person name="Bito T."/>
            <person name="Chiden Y."/>
            <person name="Fujitsuka N."/>
            <person name="Fukunaka R."/>
            <person name="Hamada M."/>
            <person name="Harada C."/>
            <person name="Hayashi A."/>
            <person name="Hijishita S."/>
            <person name="Honda M."/>
            <person name="Hosokawa S."/>
            <person name="Ichikawa Y."/>
            <person name="Idonuma A."/>
            <person name="Iijima M."/>
            <person name="Ikeda M."/>
            <person name="Ikeno M."/>
            <person name="Ito K."/>
            <person name="Ito S."/>
            <person name="Ito T."/>
            <person name="Ito Y."/>
            <person name="Ito Y."/>
            <person name="Iwabuchi A."/>
            <person name="Kamiya K."/>
            <person name="Karasawa W."/>
            <person name="Kurita K."/>
            <person name="Katagiri S."/>
            <person name="Kikuta A."/>
            <person name="Kobayashi H."/>
            <person name="Kobayashi N."/>
            <person name="Machita K."/>
            <person name="Maehara T."/>
            <person name="Masukawa M."/>
            <person name="Mizubayashi T."/>
            <person name="Mukai Y."/>
            <person name="Nagasaki H."/>
            <person name="Nagata Y."/>
            <person name="Naito S."/>
            <person name="Nakashima M."/>
            <person name="Nakama Y."/>
            <person name="Nakamichi Y."/>
            <person name="Nakamura M."/>
            <person name="Meguro A."/>
            <person name="Negishi M."/>
            <person name="Ohta I."/>
            <person name="Ohta T."/>
            <person name="Okamoto M."/>
            <person name="Ono N."/>
            <person name="Saji S."/>
            <person name="Sakaguchi M."/>
            <person name="Sakai K."/>
            <person name="Shibata M."/>
            <person name="Shimokawa T."/>
            <person name="Song J."/>
            <person name="Takazaki Y."/>
            <person name="Terasawa K."/>
            <person name="Tsugane M."/>
            <person name="Tsuji K."/>
            <person name="Ueda S."/>
            <person name="Waki K."/>
            <person name="Yamagata H."/>
            <person name="Yamamoto M."/>
            <person name="Yamamoto S."/>
            <person name="Yamane H."/>
            <person name="Yoshiki S."/>
            <person name="Yoshihara R."/>
            <person name="Yukawa K."/>
            <person name="Zhong H."/>
            <person name="Yano M."/>
            <person name="Yuan Q."/>
            <person name="Ouyang S."/>
            <person name="Liu J."/>
            <person name="Jones K.M."/>
            <person name="Gansberger K."/>
            <person name="Moffat K."/>
            <person name="Hill J."/>
            <person name="Bera J."/>
            <person name="Fadrosh D."/>
            <person name="Jin S."/>
            <person name="Johri S."/>
            <person name="Kim M."/>
            <person name="Overton L."/>
            <person name="Reardon M."/>
            <person name="Tsitrin T."/>
            <person name="Vuong H."/>
            <person name="Weaver B."/>
            <person name="Ciecko A."/>
            <person name="Tallon L."/>
            <person name="Jackson J."/>
            <person name="Pai G."/>
            <person name="Aken S.V."/>
            <person name="Utterback T."/>
            <person name="Reidmuller S."/>
            <person name="Feldblyum T."/>
            <person name="Hsiao J."/>
            <person name="Zismann V."/>
            <person name="Iobst S."/>
            <person name="de Vazeille A.R."/>
            <person name="Buell C.R."/>
            <person name="Ying K."/>
            <person name="Li Y."/>
            <person name="Lu T."/>
            <person name="Huang Y."/>
            <person name="Zhao Q."/>
            <person name="Feng Q."/>
            <person name="Zhang L."/>
            <person name="Zhu J."/>
            <person name="Weng Q."/>
            <person name="Mu J."/>
            <person name="Lu Y."/>
            <person name="Fan D."/>
            <person name="Liu Y."/>
            <person name="Guan J."/>
            <person name="Zhang Y."/>
            <person name="Yu S."/>
            <person name="Liu X."/>
            <person name="Zhang Y."/>
            <person name="Hong G."/>
            <person name="Han B."/>
            <person name="Choisne N."/>
            <person name="Demange N."/>
            <person name="Orjeda G."/>
            <person name="Samain S."/>
            <person name="Cattolico L."/>
            <person name="Pelletier E."/>
            <person name="Couloux A."/>
            <person name="Segurens B."/>
            <person name="Wincker P."/>
            <person name="D'Hont A."/>
            <person name="Scarpelli C."/>
            <person name="Weissenbach J."/>
            <person name="Salanoubat M."/>
            <person name="Quetier F."/>
            <person name="Yu Y."/>
            <person name="Kim H.R."/>
            <person name="Rambo T."/>
            <person name="Currie J."/>
            <person name="Collura K."/>
            <person name="Luo M."/>
            <person name="Yang T."/>
            <person name="Ammiraju J.S.S."/>
            <person name="Engler F."/>
            <person name="Soderlund C."/>
            <person name="Wing R.A."/>
            <person name="Palmer L.E."/>
            <person name="de la Bastide M."/>
            <person name="Spiegel L."/>
            <person name="Nascimento L."/>
            <person name="Zutavern T."/>
            <person name="O'Shaughnessy A."/>
            <person name="Dike S."/>
            <person name="Dedhia N."/>
            <person name="Preston R."/>
            <person name="Balija V."/>
            <person name="McCombie W.R."/>
            <person name="Chow T."/>
            <person name="Chen H."/>
            <person name="Chung M."/>
            <person name="Chen C."/>
            <person name="Shaw J."/>
            <person name="Wu H."/>
            <person name="Hsiao K."/>
            <person name="Chao Y."/>
            <person name="Chu M."/>
            <person name="Cheng C."/>
            <person name="Hour A."/>
            <person name="Lee P."/>
            <person name="Lin S."/>
            <person name="Lin Y."/>
            <person name="Liou J."/>
            <person name="Liu S."/>
            <person name="Hsing Y."/>
            <person name="Raghuvanshi S."/>
            <person name="Mohanty A."/>
            <person name="Bharti A.K."/>
            <person name="Gaur A."/>
            <person name="Gupta V."/>
            <person name="Kumar D."/>
            <person name="Ravi V."/>
            <person name="Vij S."/>
            <person name="Kapur A."/>
            <person name="Khurana P."/>
            <person name="Khurana P."/>
            <person name="Khurana J.P."/>
            <person name="Tyagi A.K."/>
            <person name="Gaikwad K."/>
            <person name="Singh A."/>
            <person name="Dalal V."/>
            <person name="Srivastava S."/>
            <person name="Dixit A."/>
            <person name="Pal A.K."/>
            <person name="Ghazi I.A."/>
            <person name="Yadav M."/>
            <person name="Pandit A."/>
            <person name="Bhargava A."/>
            <person name="Sureshbabu K."/>
            <person name="Batra K."/>
            <person name="Sharma T.R."/>
            <person name="Mohapatra T."/>
            <person name="Singh N.K."/>
            <person name="Messing J."/>
            <person name="Nelson A.B."/>
            <person name="Fuks G."/>
            <person name="Kavchok S."/>
            <person name="Keizer G."/>
            <person name="Linton E."/>
            <person name="Llaca V."/>
            <person name="Song R."/>
            <person name="Tanyolac B."/>
            <person name="Young S."/>
            <person name="Ho-Il K."/>
            <person name="Hahn J.H."/>
            <person name="Sangsakoo G."/>
            <person name="Vanavichit A."/>
            <person name="de Mattos Luiz.A.T."/>
            <person name="Zimmer P.D."/>
            <person name="Malone G."/>
            <person name="Dellagostin O."/>
            <person name="de Oliveira A.C."/>
            <person name="Bevan M."/>
            <person name="Bancroft I."/>
            <person name="Minx P."/>
            <person name="Cordum H."/>
            <person name="Wilson R."/>
            <person name="Cheng Z."/>
            <person name="Jin W."/>
            <person name="Jiang J."/>
            <person name="Leong S.A."/>
            <person name="Iwama H."/>
            <person name="Gojobori T."/>
            <person name="Itoh T."/>
            <person name="Niimura Y."/>
            <person name="Fujii Y."/>
            <person name="Habara T."/>
            <person name="Sakai H."/>
            <person name="Sato Y."/>
            <person name="Wilson G."/>
            <person name="Kumar K."/>
            <person name="McCouch S."/>
            <person name="Juretic N."/>
            <person name="Hoen D."/>
            <person name="Wright S."/>
            <person name="Bruskiewich R."/>
            <person name="Bureau T."/>
            <person name="Miyao A."/>
            <person name="Hirochika H."/>
            <person name="Nishikawa T."/>
            <person name="Kadowaki K."/>
            <person name="Sugiura M."/>
            <person name="Burr B."/>
            <person name="Sasaki T."/>
        </authorList>
    </citation>
    <scope>NUCLEOTIDE SEQUENCE [LARGE SCALE GENOMIC DNA]</scope>
    <source>
        <strain evidence="4">cv. Nipponbare</strain>
    </source>
</reference>
<evidence type="ECO:0000313" key="2">
    <source>
        <dbReference type="EMBL" id="BAF28732.1"/>
    </source>
</evidence>
<dbReference type="Proteomes" id="UP000000763">
    <property type="component" value="Chromosome 11"/>
</dbReference>
<keyword evidence="1" id="KW-0472">Membrane</keyword>
<reference evidence="2" key="5">
    <citation type="journal article" date="2008" name="Nucleic Acids Res.">
        <title>The Rice Annotation Project Database (RAP-DB): 2008 update.</title>
        <authorList>
            <consortium name="The Rice Annotation Project (RAP)"/>
            <person name="Tanaka T."/>
            <person name="Antonio B.A."/>
            <person name="Kikuchi S."/>
            <person name="Matsumoto T."/>
            <person name="Nagamura Y."/>
            <person name="Numa H."/>
            <person name="Sakai H."/>
            <person name="Wu J."/>
            <person name="Itoh T."/>
            <person name="Sasaki T."/>
            <person name="Aono R."/>
            <person name="Fujii Y."/>
            <person name="Habara T."/>
            <person name="Harada E."/>
            <person name="Kanno M."/>
            <person name="Kawahara Y."/>
            <person name="Kawashima H."/>
            <person name="Kubooka H."/>
            <person name="Matsuya A."/>
            <person name="Nakaoka H."/>
            <person name="Saichi N."/>
            <person name="Sanbonmatsu R."/>
            <person name="Sato Y."/>
            <person name="Shinso Y."/>
            <person name="Suzuki M."/>
            <person name="Takeda J."/>
            <person name="Tanino M."/>
            <person name="Todokoro F."/>
            <person name="Yamaguchi K."/>
            <person name="Yamamoto N."/>
            <person name="Yamasaki C."/>
            <person name="Imanishi T."/>
            <person name="Okido T."/>
            <person name="Tada M."/>
            <person name="Ikeo K."/>
            <person name="Tateno Y."/>
            <person name="Gojobori T."/>
            <person name="Lin Y.C."/>
            <person name="Wei F.J."/>
            <person name="Hsing Y.I."/>
            <person name="Zhao Q."/>
            <person name="Han B."/>
            <person name="Kramer M.R."/>
            <person name="McCombie R.W."/>
            <person name="Lonsdale D."/>
            <person name="O'Donovan C.C."/>
            <person name="Whitfield E.J."/>
            <person name="Apweiler R."/>
            <person name="Koyanagi K.O."/>
            <person name="Khurana J.P."/>
            <person name="Raghuvanshi S."/>
            <person name="Singh N.K."/>
            <person name="Tyagi A.K."/>
            <person name="Haberer G."/>
            <person name="Fujisawa M."/>
            <person name="Hosokawa S."/>
            <person name="Ito Y."/>
            <person name="Ikawa H."/>
            <person name="Shibata M."/>
            <person name="Yamamoto M."/>
            <person name="Bruskiewich R.M."/>
            <person name="Hoen D.R."/>
            <person name="Bureau TE."/>
            <person name="Namiki N."/>
            <person name="Ohyanagi H."/>
            <person name="Sakai Y."/>
            <person name="Nobushima S."/>
            <person name="Sakata K."/>
            <person name="Barrero R.A."/>
            <person name="Sato Y."/>
            <person name="Souvorov A."/>
            <person name="Smith-White B."/>
            <person name="Tatusova T."/>
            <person name="An S."/>
            <person name="An G."/>
            <person name="OOta S."/>
            <person name="Fuks G."/>
            <person name="Messing J."/>
            <person name="Christie K.R."/>
            <person name="Lieberherr D."/>
            <person name="Kim H."/>
            <person name="Zuccolo A."/>
            <person name="Wing R.A."/>
            <person name="Nobuta K."/>
            <person name="Green P.J."/>
            <person name="Lu C."/>
            <person name="Meyers BC."/>
            <person name="Chaparro C."/>
            <person name="Piegu B."/>
            <person name="Panaud O."/>
            <person name="Echeverria M."/>
        </authorList>
    </citation>
    <scope>NUCLEOTIDE SEQUENCE</scope>
</reference>
<evidence type="ECO:0000313" key="3">
    <source>
        <dbReference type="EMBL" id="EEE52446.1"/>
    </source>
</evidence>
<proteinExistence type="predicted"/>
<evidence type="ECO:0000313" key="4">
    <source>
        <dbReference type="Proteomes" id="UP000000763"/>
    </source>
</evidence>
<reference evidence="2" key="8">
    <citation type="submission" date="2009-08" db="EMBL/GenBank/DDBJ databases">
        <title>Oryza sativa nipponbare(GA3) genomic DNA, chromosome 11.</title>
        <authorList>
            <consortium name="IRGSP(International Rice Genome Sequencing Project)"/>
        </authorList>
    </citation>
    <scope>NUCLEOTIDE SEQUENCE</scope>
</reference>
<protein>
    <submittedName>
        <fullName evidence="2">Os11g0645600 protein</fullName>
    </submittedName>
</protein>
<accession>B9G8I1</accession>
<reference evidence="3" key="7">
    <citation type="submission" date="2008-12" db="EMBL/GenBank/DDBJ databases">
        <title>Improved gene annotation of the rice (Oryza sativa) genomes.</title>
        <authorList>
            <person name="Wang J."/>
            <person name="Li R."/>
            <person name="Fan W."/>
            <person name="Huang Q."/>
            <person name="Zhang J."/>
            <person name="Zhou Y."/>
            <person name="Hu Y."/>
            <person name="Zi S."/>
            <person name="Li J."/>
            <person name="Ni P."/>
            <person name="Zheng H."/>
            <person name="Zhang Y."/>
            <person name="Zhao M."/>
            <person name="Hao Q."/>
            <person name="McDermott J."/>
            <person name="Samudrala R."/>
            <person name="Kristiansen K."/>
            <person name="Wong G.K.-S."/>
        </authorList>
    </citation>
    <scope>NUCLEOTIDE SEQUENCE</scope>
</reference>
<evidence type="ECO:0000256" key="1">
    <source>
        <dbReference type="SAM" id="Phobius"/>
    </source>
</evidence>
<sequence length="85" mass="9355">MSASACVDVLLMLLHRTRPSSSSNHFLDFHRACCSSMRCRSAKLAADIPVCLLVYHSVRSNPSHILPSLLLAALMCLLLMPIHIP</sequence>
<reference evidence="3" key="2">
    <citation type="journal article" date="2005" name="PLoS Biol.">
        <title>The genomes of Oryza sativa: a history of duplications.</title>
        <authorList>
            <person name="Yu J."/>
            <person name="Wang J."/>
            <person name="Lin W."/>
            <person name="Li S."/>
            <person name="Li H."/>
            <person name="Zhou J."/>
            <person name="Ni P."/>
            <person name="Dong W."/>
            <person name="Hu S."/>
            <person name="Zeng C."/>
            <person name="Zhang J."/>
            <person name="Zhang Y."/>
            <person name="Li R."/>
            <person name="Xu Z."/>
            <person name="Li S."/>
            <person name="Li X."/>
            <person name="Zheng H."/>
            <person name="Cong L."/>
            <person name="Lin L."/>
            <person name="Yin J."/>
            <person name="Geng J."/>
            <person name="Li G."/>
            <person name="Shi J."/>
            <person name="Liu J."/>
            <person name="Lv H."/>
            <person name="Li J."/>
            <person name="Wang J."/>
            <person name="Deng Y."/>
            <person name="Ran L."/>
            <person name="Shi X."/>
            <person name="Wang X."/>
            <person name="Wu Q."/>
            <person name="Li C."/>
            <person name="Ren X."/>
            <person name="Wang J."/>
            <person name="Wang X."/>
            <person name="Li D."/>
            <person name="Liu D."/>
            <person name="Zhang X."/>
            <person name="Ji Z."/>
            <person name="Zhao W."/>
            <person name="Sun Y."/>
            <person name="Zhang Z."/>
            <person name="Bao J."/>
            <person name="Han Y."/>
            <person name="Dong L."/>
            <person name="Ji J."/>
            <person name="Chen P."/>
            <person name="Wu S."/>
            <person name="Liu J."/>
            <person name="Xiao Y."/>
            <person name="Bu D."/>
            <person name="Tan J."/>
            <person name="Yang L."/>
            <person name="Ye C."/>
            <person name="Zhang J."/>
            <person name="Xu J."/>
            <person name="Zhou Y."/>
            <person name="Yu Y."/>
            <person name="Zhang B."/>
            <person name="Zhuang S."/>
            <person name="Wei H."/>
            <person name="Liu B."/>
            <person name="Lei M."/>
            <person name="Yu H."/>
            <person name="Li Y."/>
            <person name="Xu H."/>
            <person name="Wei S."/>
            <person name="He X."/>
            <person name="Fang L."/>
            <person name="Zhang Z."/>
            <person name="Zhang Y."/>
            <person name="Huang X."/>
            <person name="Su Z."/>
            <person name="Tong W."/>
            <person name="Li J."/>
            <person name="Tong Z."/>
            <person name="Li S."/>
            <person name="Ye J."/>
            <person name="Wang L."/>
            <person name="Fang L."/>
            <person name="Lei T."/>
            <person name="Chen C."/>
            <person name="Chen H."/>
            <person name="Xu Z."/>
            <person name="Li H."/>
            <person name="Huang H."/>
            <person name="Zhang F."/>
            <person name="Xu H."/>
            <person name="Li N."/>
            <person name="Zhao C."/>
            <person name="Li S."/>
            <person name="Dong L."/>
            <person name="Huang Y."/>
            <person name="Li L."/>
            <person name="Xi Y."/>
            <person name="Qi Q."/>
            <person name="Li W."/>
            <person name="Zhang B."/>
            <person name="Hu W."/>
            <person name="Zhang Y."/>
            <person name="Tian X."/>
            <person name="Jiao Y."/>
            <person name="Liang X."/>
            <person name="Jin J."/>
            <person name="Gao L."/>
            <person name="Zheng W."/>
            <person name="Hao B."/>
            <person name="Liu S."/>
            <person name="Wang W."/>
            <person name="Yuan L."/>
            <person name="Cao M."/>
            <person name="McDermott J."/>
            <person name="Samudrala R."/>
            <person name="Wang J."/>
            <person name="Wong G.K."/>
            <person name="Yang H."/>
        </authorList>
    </citation>
    <scope>NUCLEOTIDE SEQUENCE [LARGE SCALE GENOMIC DNA]</scope>
</reference>
<name>Q0IRD3_ORYSJ</name>
<dbReference type="EMBL" id="AP008217">
    <property type="protein sequence ID" value="BAF28732.1"/>
    <property type="molecule type" value="Genomic_DNA"/>
</dbReference>
<keyword evidence="1" id="KW-0812">Transmembrane</keyword>
<dbReference type="AlphaFoldDB" id="Q0IRD3"/>
<gene>
    <name evidence="2" type="ordered locus">Os11g0645600</name>
    <name evidence="3" type="ORF">OsJ_34600</name>
</gene>
<reference evidence="2" key="9">
    <citation type="submission" date="2009-08" db="EMBL/GenBank/DDBJ databases">
        <title>The Second Rice Annotation Project Meeting (RAP2).</title>
        <authorList>
            <consortium name="The Rice Annotation Project (RAP)"/>
        </authorList>
    </citation>
    <scope>NUCLEOTIDE SEQUENCE</scope>
</reference>
<dbReference type="EMBL" id="CM000148">
    <property type="protein sequence ID" value="EEE52446.1"/>
    <property type="molecule type" value="Genomic_DNA"/>
</dbReference>
<organism evidence="3">
    <name type="scientific">Oryza sativa subsp. japonica</name>
    <name type="common">Rice</name>
    <dbReference type="NCBI Taxonomy" id="39947"/>
    <lineage>
        <taxon>Eukaryota</taxon>
        <taxon>Viridiplantae</taxon>
        <taxon>Streptophyta</taxon>
        <taxon>Embryophyta</taxon>
        <taxon>Tracheophyta</taxon>
        <taxon>Spermatophyta</taxon>
        <taxon>Magnoliopsida</taxon>
        <taxon>Liliopsida</taxon>
        <taxon>Poales</taxon>
        <taxon>Poaceae</taxon>
        <taxon>BOP clade</taxon>
        <taxon>Oryzoideae</taxon>
        <taxon>Oryzeae</taxon>
        <taxon>Oryzinae</taxon>
        <taxon>Oryza</taxon>
        <taxon>Oryza sativa</taxon>
    </lineage>
</organism>
<reference evidence="4" key="6">
    <citation type="journal article" date="2008" name="Nucleic Acids Res.">
        <title>The rice annotation project database (RAP-DB): 2008 update.</title>
        <authorList>
            <consortium name="The rice annotation project (RAP)"/>
        </authorList>
    </citation>
    <scope>GENOME REANNOTATION</scope>
    <source>
        <strain evidence="4">cv. Nipponbare</strain>
    </source>
</reference>
<keyword evidence="1" id="KW-1133">Transmembrane helix</keyword>
<accession>Q0IRD3</accession>
<dbReference type="Proteomes" id="UP000007752">
    <property type="component" value="Chromosome 11"/>
</dbReference>
<feature type="transmembrane region" description="Helical" evidence="1">
    <location>
        <begin position="65"/>
        <end position="84"/>
    </location>
</feature>
<reference evidence="2" key="4">
    <citation type="journal article" date="2007" name="Genome Res.">
        <title>Curated Genome Annotation of Oryza sativa ssp. japonica and Comparative Genome Analysis with Arabidopsis thaliana.</title>
        <authorList>
            <consortium name="The Rice Annotation Project (RAP)"/>
            <person name="Itoh T."/>
            <person name="Tanaka T."/>
            <person name="Barrero R.A."/>
            <person name="Yamasaki C."/>
            <person name="Fujii Y."/>
            <person name="Hilton P.B."/>
            <person name="Antonio B.A."/>
            <person name="Aono H."/>
            <person name="Apweiler R."/>
            <person name="Bruskiewich R."/>
            <person name="Bureau T."/>
            <person name="Burr F."/>
            <person name="Costa de Oliveira A."/>
            <person name="Fuks G."/>
            <person name="Habara T."/>
            <person name="Haberer G."/>
            <person name="Han B."/>
            <person name="Harada E."/>
            <person name="Hiraki A.T."/>
            <person name="Hirochika H."/>
            <person name="Hoen D."/>
            <person name="Hokari H."/>
            <person name="Hosokawa S."/>
            <person name="Hsing Y."/>
            <person name="Ikawa H."/>
            <person name="Ikeo K."/>
            <person name="Imanishi T."/>
            <person name="Ito Y."/>
            <person name="Jaiswal P."/>
            <person name="Kanno M."/>
            <person name="Kawahara Y."/>
            <person name="Kawamura T."/>
            <person name="Kawashima H."/>
            <person name="Khurana J.P."/>
            <person name="Kikuchi S."/>
            <person name="Komatsu S."/>
            <person name="Koyanagi K.O."/>
            <person name="Kubooka H."/>
            <person name="Lieberherr D."/>
            <person name="Lin Y.C."/>
            <person name="Lonsdale D."/>
            <person name="Matsumoto T."/>
            <person name="Matsuya A."/>
            <person name="McCombie W.R."/>
            <person name="Messing J."/>
            <person name="Miyao A."/>
            <person name="Mulder N."/>
            <person name="Nagamura Y."/>
            <person name="Nam J."/>
            <person name="Namiki N."/>
            <person name="Numa H."/>
            <person name="Nurimoto S."/>
            <person name="O'donovan C."/>
            <person name="Ohyanagi H."/>
            <person name="Okido T."/>
            <person name="Oota S."/>
            <person name="Osato N."/>
            <person name="Palmer L.E."/>
            <person name="Quetier F."/>
            <person name="Raghuvanshi S."/>
            <person name="Saichi N."/>
            <person name="Sakai H."/>
            <person name="Sakai Y."/>
            <person name="Sakata K."/>
            <person name="Sakurai T."/>
            <person name="Sato F."/>
            <person name="Sato Y."/>
            <person name="Schoof H."/>
            <person name="Seki M."/>
            <person name="Shibata M."/>
            <person name="Shimizu Y."/>
            <person name="Shinozaki K."/>
            <person name="Shinso Y."/>
            <person name="Singh N.K."/>
            <person name="Smith-White B."/>
            <person name="Takeda J."/>
            <person name="Tanino M."/>
            <person name="Tatusova T."/>
            <person name="Thongjuea S."/>
            <person name="Todokoro F."/>
            <person name="Tsugane M."/>
            <person name="Tyagi A.K."/>
            <person name="Vanavichit A."/>
            <person name="Wang A."/>
            <person name="Wing R.A."/>
            <person name="Yamaguchi K."/>
            <person name="Yamamoto M."/>
            <person name="Yamamoto N."/>
            <person name="Yu Y."/>
            <person name="Zhang H."/>
            <person name="Zhao Q."/>
            <person name="Higo K."/>
            <person name="Burr B."/>
            <person name="Gojobori T."/>
            <person name="Sasaki T."/>
        </authorList>
    </citation>
    <scope>NUCLEOTIDE SEQUENCE</scope>
</reference>